<name>A0A8T2Q628_CERRI</name>
<keyword evidence="3 4" id="KW-0539">Nucleus</keyword>
<evidence type="ECO:0000256" key="3">
    <source>
        <dbReference type="ARBA" id="ARBA00023242"/>
    </source>
</evidence>
<keyword evidence="8" id="KW-1185">Reference proteome</keyword>
<organism evidence="7 8">
    <name type="scientific">Ceratopteris richardii</name>
    <name type="common">Triangle waterfern</name>
    <dbReference type="NCBI Taxonomy" id="49495"/>
    <lineage>
        <taxon>Eukaryota</taxon>
        <taxon>Viridiplantae</taxon>
        <taxon>Streptophyta</taxon>
        <taxon>Embryophyta</taxon>
        <taxon>Tracheophyta</taxon>
        <taxon>Polypodiopsida</taxon>
        <taxon>Polypodiidae</taxon>
        <taxon>Polypodiales</taxon>
        <taxon>Pteridineae</taxon>
        <taxon>Pteridaceae</taxon>
        <taxon>Parkerioideae</taxon>
        <taxon>Ceratopteris</taxon>
    </lineage>
</organism>
<gene>
    <name evidence="7" type="ORF">KP509_37G021800</name>
</gene>
<proteinExistence type="predicted"/>
<evidence type="ECO:0000259" key="6">
    <source>
        <dbReference type="PROSITE" id="PS50118"/>
    </source>
</evidence>
<dbReference type="GO" id="GO:0003677">
    <property type="term" value="F:DNA binding"/>
    <property type="evidence" value="ECO:0007669"/>
    <property type="project" value="UniProtKB-UniRule"/>
</dbReference>
<dbReference type="InterPro" id="IPR036910">
    <property type="entry name" value="HMG_box_dom_sf"/>
</dbReference>
<dbReference type="PANTHER" id="PTHR46261">
    <property type="entry name" value="HIGH MOBILITY GROUP B PROTEIN 4-RELATED"/>
    <property type="match status" value="1"/>
</dbReference>
<dbReference type="Gene3D" id="1.10.30.10">
    <property type="entry name" value="High mobility group box domain"/>
    <property type="match status" value="1"/>
</dbReference>
<dbReference type="AlphaFoldDB" id="A0A8T2Q628"/>
<feature type="region of interest" description="Disordered" evidence="5">
    <location>
        <begin position="1"/>
        <end position="31"/>
    </location>
</feature>
<evidence type="ECO:0000313" key="8">
    <source>
        <dbReference type="Proteomes" id="UP000825935"/>
    </source>
</evidence>
<comment type="caution">
    <text evidence="7">The sequence shown here is derived from an EMBL/GenBank/DDBJ whole genome shotgun (WGS) entry which is preliminary data.</text>
</comment>
<dbReference type="Pfam" id="PF00505">
    <property type="entry name" value="HMG_box"/>
    <property type="match status" value="1"/>
</dbReference>
<feature type="domain" description="HMG box" evidence="6">
    <location>
        <begin position="30"/>
        <end position="92"/>
    </location>
</feature>
<reference evidence="7" key="1">
    <citation type="submission" date="2021-08" db="EMBL/GenBank/DDBJ databases">
        <title>WGS assembly of Ceratopteris richardii.</title>
        <authorList>
            <person name="Marchant D.B."/>
            <person name="Chen G."/>
            <person name="Jenkins J."/>
            <person name="Shu S."/>
            <person name="Leebens-Mack J."/>
            <person name="Grimwood J."/>
            <person name="Schmutz J."/>
            <person name="Soltis P."/>
            <person name="Soltis D."/>
            <person name="Chen Z.-H."/>
        </authorList>
    </citation>
    <scope>NUCLEOTIDE SEQUENCE</scope>
    <source>
        <strain evidence="7">Whitten #5841</strain>
        <tissue evidence="7">Leaf</tissue>
    </source>
</reference>
<dbReference type="Proteomes" id="UP000825935">
    <property type="component" value="Chromosome 37"/>
</dbReference>
<dbReference type="InterPro" id="IPR031061">
    <property type="entry name" value="HMGB_plant"/>
</dbReference>
<accession>A0A8T2Q628</accession>
<evidence type="ECO:0000256" key="2">
    <source>
        <dbReference type="ARBA" id="ARBA00023125"/>
    </source>
</evidence>
<dbReference type="PANTHER" id="PTHR46261:SF18">
    <property type="entry name" value="DNA-BINDING PROTEIN MNB1B"/>
    <property type="match status" value="1"/>
</dbReference>
<dbReference type="SMART" id="SM00398">
    <property type="entry name" value="HMG"/>
    <property type="match status" value="1"/>
</dbReference>
<sequence length="100" mass="11766">MTMKRGRKADASHQKEKRHRRRHRKDPNRPKRALTAFFVFLEEFRKTFNACAVVAKAASRQWNAMSESQKAPYIAEAEKNKHEYERAMKAYNAKKSASPR</sequence>
<evidence type="ECO:0000256" key="5">
    <source>
        <dbReference type="SAM" id="MobiDB-lite"/>
    </source>
</evidence>
<keyword evidence="2 4" id="KW-0238">DNA-binding</keyword>
<comment type="subcellular location">
    <subcellularLocation>
        <location evidence="1">Nucleus</location>
    </subcellularLocation>
</comment>
<dbReference type="InterPro" id="IPR009071">
    <property type="entry name" value="HMG_box_dom"/>
</dbReference>
<dbReference type="GO" id="GO:0005634">
    <property type="term" value="C:nucleus"/>
    <property type="evidence" value="ECO:0007669"/>
    <property type="project" value="UniProtKB-SubCell"/>
</dbReference>
<protein>
    <recommendedName>
        <fullName evidence="6">HMG box domain-containing protein</fullName>
    </recommendedName>
</protein>
<dbReference type="SUPFAM" id="SSF47095">
    <property type="entry name" value="HMG-box"/>
    <property type="match status" value="1"/>
</dbReference>
<evidence type="ECO:0000256" key="1">
    <source>
        <dbReference type="ARBA" id="ARBA00004123"/>
    </source>
</evidence>
<dbReference type="EMBL" id="CM035442">
    <property type="protein sequence ID" value="KAH7279487.1"/>
    <property type="molecule type" value="Genomic_DNA"/>
</dbReference>
<feature type="compositionally biased region" description="Basic residues" evidence="5">
    <location>
        <begin position="15"/>
        <end position="31"/>
    </location>
</feature>
<dbReference type="PROSITE" id="PS50118">
    <property type="entry name" value="HMG_BOX_2"/>
    <property type="match status" value="1"/>
</dbReference>
<feature type="DNA-binding region" description="HMG box" evidence="4">
    <location>
        <begin position="30"/>
        <end position="92"/>
    </location>
</feature>
<evidence type="ECO:0000256" key="4">
    <source>
        <dbReference type="PROSITE-ProRule" id="PRU00267"/>
    </source>
</evidence>
<evidence type="ECO:0000313" key="7">
    <source>
        <dbReference type="EMBL" id="KAH7279487.1"/>
    </source>
</evidence>
<dbReference type="OrthoDB" id="1919336at2759"/>